<dbReference type="AlphaFoldDB" id="A0A1V6Q4N6"/>
<dbReference type="SUPFAM" id="SSF53613">
    <property type="entry name" value="Ribokinase-like"/>
    <property type="match status" value="1"/>
</dbReference>
<dbReference type="EMBL" id="MDYN01000015">
    <property type="protein sequence ID" value="OQD83842.1"/>
    <property type="molecule type" value="Genomic_DNA"/>
</dbReference>
<protein>
    <submittedName>
        <fullName evidence="1">Uncharacterized protein</fullName>
    </submittedName>
</protein>
<evidence type="ECO:0000313" key="1">
    <source>
        <dbReference type="EMBL" id="OQD83842.1"/>
    </source>
</evidence>
<dbReference type="Gene3D" id="3.40.1190.20">
    <property type="match status" value="1"/>
</dbReference>
<dbReference type="PANTHER" id="PTHR42774">
    <property type="entry name" value="PHOSPHOTRANSFERASE SYSTEM TRANSPORT PROTEIN"/>
    <property type="match status" value="1"/>
</dbReference>
<comment type="caution">
    <text evidence="1">The sequence shown here is derived from an EMBL/GenBank/DDBJ whole genome shotgun (WGS) entry which is preliminary data.</text>
</comment>
<accession>A0A1V6Q4N6</accession>
<name>A0A1V6Q4N6_9EURO</name>
<sequence length="261" mass="29099">MAFVATGACYFDTILTVPHYPNEDEKLRASTISHRRGGNCPNTLEVLGQLMQRGPSNNESSLNLITVLPSRSSEASQSLKKSLGDQVQLDNCIYREQFNEPASSYVIKSQETGSRTIVNHNELPDMTLEEFQIAVENLPKVARQFLFHFEGRIPDVTTKCTEYIRHHYPGAQISVEVEKPGRPGLQELAETADIVFFSKGWAQNEGYASAEECLRKQSLKACQASLLFCTWGDAGAAAFERYAGEILHVPAHTEENMRIAE</sequence>
<proteinExistence type="predicted"/>
<dbReference type="STRING" id="416450.A0A1V6Q4N6"/>
<dbReference type="InterPro" id="IPR029056">
    <property type="entry name" value="Ribokinase-like"/>
</dbReference>
<gene>
    <name evidence="1" type="ORF">PENANT_c015G03806</name>
</gene>
<reference evidence="2" key="1">
    <citation type="journal article" date="2017" name="Nat. Microbiol.">
        <title>Global analysis of biosynthetic gene clusters reveals vast potential of secondary metabolite production in Penicillium species.</title>
        <authorList>
            <person name="Nielsen J.C."/>
            <person name="Grijseels S."/>
            <person name="Prigent S."/>
            <person name="Ji B."/>
            <person name="Dainat J."/>
            <person name="Nielsen K.F."/>
            <person name="Frisvad J.C."/>
            <person name="Workman M."/>
            <person name="Nielsen J."/>
        </authorList>
    </citation>
    <scope>NUCLEOTIDE SEQUENCE [LARGE SCALE GENOMIC DNA]</scope>
    <source>
        <strain evidence="2">IBT 31811</strain>
    </source>
</reference>
<evidence type="ECO:0000313" key="2">
    <source>
        <dbReference type="Proteomes" id="UP000191672"/>
    </source>
</evidence>
<keyword evidence="2" id="KW-1185">Reference proteome</keyword>
<organism evidence="1 2">
    <name type="scientific">Penicillium antarcticum</name>
    <dbReference type="NCBI Taxonomy" id="416450"/>
    <lineage>
        <taxon>Eukaryota</taxon>
        <taxon>Fungi</taxon>
        <taxon>Dikarya</taxon>
        <taxon>Ascomycota</taxon>
        <taxon>Pezizomycotina</taxon>
        <taxon>Eurotiomycetes</taxon>
        <taxon>Eurotiomycetidae</taxon>
        <taxon>Eurotiales</taxon>
        <taxon>Aspergillaceae</taxon>
        <taxon>Penicillium</taxon>
    </lineage>
</organism>
<dbReference type="PANTHER" id="PTHR42774:SF3">
    <property type="entry name" value="KETOHEXOKINASE"/>
    <property type="match status" value="1"/>
</dbReference>
<dbReference type="Proteomes" id="UP000191672">
    <property type="component" value="Unassembled WGS sequence"/>
</dbReference>
<dbReference type="InterPro" id="IPR052562">
    <property type="entry name" value="Ketohexokinase-related"/>
</dbReference>